<keyword evidence="1" id="KW-0732">Signal</keyword>
<dbReference type="InterPro" id="IPR027434">
    <property type="entry name" value="Homing_endonucl"/>
</dbReference>
<feature type="signal peptide" evidence="1">
    <location>
        <begin position="1"/>
        <end position="23"/>
    </location>
</feature>
<keyword evidence="3" id="KW-1185">Reference proteome</keyword>
<dbReference type="EMBL" id="CAXAMN010023472">
    <property type="protein sequence ID" value="CAK9077911.1"/>
    <property type="molecule type" value="Genomic_DNA"/>
</dbReference>
<comment type="caution">
    <text evidence="2">The sequence shown here is derived from an EMBL/GenBank/DDBJ whole genome shotgun (WGS) entry which is preliminary data.</text>
</comment>
<evidence type="ECO:0000313" key="2">
    <source>
        <dbReference type="EMBL" id="CAK9077911.1"/>
    </source>
</evidence>
<organism evidence="2 3">
    <name type="scientific">Durusdinium trenchii</name>
    <dbReference type="NCBI Taxonomy" id="1381693"/>
    <lineage>
        <taxon>Eukaryota</taxon>
        <taxon>Sar</taxon>
        <taxon>Alveolata</taxon>
        <taxon>Dinophyceae</taxon>
        <taxon>Suessiales</taxon>
        <taxon>Symbiodiniaceae</taxon>
        <taxon>Durusdinium</taxon>
    </lineage>
</organism>
<evidence type="ECO:0008006" key="4">
    <source>
        <dbReference type="Google" id="ProtNLM"/>
    </source>
</evidence>
<dbReference type="SUPFAM" id="SSF55608">
    <property type="entry name" value="Homing endonucleases"/>
    <property type="match status" value="2"/>
</dbReference>
<dbReference type="Gene3D" id="3.10.28.10">
    <property type="entry name" value="Homing endonucleases"/>
    <property type="match status" value="2"/>
</dbReference>
<feature type="chain" id="PRO_5045666167" description="LAGLIDADG endonuclease" evidence="1">
    <location>
        <begin position="24"/>
        <end position="407"/>
    </location>
</feature>
<accession>A0ABP0PQ60</accession>
<dbReference type="Proteomes" id="UP001642484">
    <property type="component" value="Unassembled WGS sequence"/>
</dbReference>
<gene>
    <name evidence="2" type="ORF">CCMP2556_LOCUS38379</name>
</gene>
<evidence type="ECO:0000256" key="1">
    <source>
        <dbReference type="SAM" id="SignalP"/>
    </source>
</evidence>
<sequence>MRFLLVMLFWLACIAVAWNVACASCSPFRVPTSRKIERLERNCNRLTELTGRIRFKPLNNFTVGDKSYTLPLETLPPPSHLPSQQELEYLAGFFDGDGCVTMTKRTGQMSMSIGQALDSVRVLIRFRDSLGGGVHHQSCRTGTRKAALQWRVYGATMQHAAQVLCKVPSMKRAQLQVAAAGIIGKADRSDVAQKLKLLKQKDHVPASFHCSWPYFAGFFDAEGSITVEGRSLGLYLKVRQMNSFVLQELHSFLHTGELTKWKLRLGSDGCNTLQCTDLATCKLTLQHLLDGGLEVKQRQATLALSLTLGNHKQVRNKVIALNGLQKRYDVLDDAGIDRAKQIQSLSHKCRRASSKQESELLQVKLEALREEHELQTLIVKSKRLRGSIRQLLQEGGFMKPVSKMRNK</sequence>
<evidence type="ECO:0000313" key="3">
    <source>
        <dbReference type="Proteomes" id="UP001642484"/>
    </source>
</evidence>
<name>A0ABP0PQ60_9DINO</name>
<proteinExistence type="predicted"/>
<protein>
    <recommendedName>
        <fullName evidence="4">LAGLIDADG endonuclease</fullName>
    </recommendedName>
</protein>
<reference evidence="2 3" key="1">
    <citation type="submission" date="2024-02" db="EMBL/GenBank/DDBJ databases">
        <authorList>
            <person name="Chen Y."/>
            <person name="Shah S."/>
            <person name="Dougan E. K."/>
            <person name="Thang M."/>
            <person name="Chan C."/>
        </authorList>
    </citation>
    <scope>NUCLEOTIDE SEQUENCE [LARGE SCALE GENOMIC DNA]</scope>
</reference>